<name>A0ABN6RAA3_9DEIO</name>
<dbReference type="PANTHER" id="PTHR21310">
    <property type="entry name" value="AMINOGLYCOSIDE PHOSPHOTRANSFERASE-RELATED-RELATED"/>
    <property type="match status" value="1"/>
</dbReference>
<dbReference type="InterPro" id="IPR002575">
    <property type="entry name" value="Aminoglycoside_PTrfase"/>
</dbReference>
<dbReference type="InterPro" id="IPR051678">
    <property type="entry name" value="AGP_Transferase"/>
</dbReference>
<evidence type="ECO:0000313" key="3">
    <source>
        <dbReference type="Proteomes" id="UP001064971"/>
    </source>
</evidence>
<dbReference type="CDD" id="cd05155">
    <property type="entry name" value="APH_ChoK_like_1"/>
    <property type="match status" value="1"/>
</dbReference>
<feature type="domain" description="Aminoglycoside phosphotransferase" evidence="1">
    <location>
        <begin position="35"/>
        <end position="260"/>
    </location>
</feature>
<gene>
    <name evidence="2" type="ORF">DAETH_02610</name>
</gene>
<dbReference type="EMBL" id="AP026560">
    <property type="protein sequence ID" value="BDP40292.1"/>
    <property type="molecule type" value="Genomic_DNA"/>
</dbReference>
<dbReference type="Proteomes" id="UP001064971">
    <property type="component" value="Chromosome"/>
</dbReference>
<sequence length="298" mass="32319">MLAAMVDINPALVSGLVARQFPRWAHLPVRPVDVSGWDNRTFRLGEHLSVRLPSAERYVAQVEKEHRWLPTLAPFLPLPIPVPLAWGVPDLGYPWPWSVYRWLEGENATPSRIADLRQFAAALAHFLAALQRIDPAEGPPPGPHNFHRGGPLTVYDTETRNAVITLNGEIDANAVTSVWEAALASPWPGPPVWLHGDVAAGNLLVQGGRLSAVIDFGGIGVGDPACDLAIAWTFFSGESREAFRAALPLDAATWTRGRGWALWKALLTVAGSFGSDPVKAGEARRVLGEVLADHVRTT</sequence>
<dbReference type="Gene3D" id="3.90.1200.10">
    <property type="match status" value="1"/>
</dbReference>
<dbReference type="InterPro" id="IPR011009">
    <property type="entry name" value="Kinase-like_dom_sf"/>
</dbReference>
<accession>A0ABN6RAA3</accession>
<proteinExistence type="predicted"/>
<dbReference type="Pfam" id="PF01636">
    <property type="entry name" value="APH"/>
    <property type="match status" value="1"/>
</dbReference>
<dbReference type="SUPFAM" id="SSF56112">
    <property type="entry name" value="Protein kinase-like (PK-like)"/>
    <property type="match status" value="1"/>
</dbReference>
<organism evidence="2 3">
    <name type="scientific">Deinococcus aetherius</name>
    <dbReference type="NCBI Taxonomy" id="200252"/>
    <lineage>
        <taxon>Bacteria</taxon>
        <taxon>Thermotogati</taxon>
        <taxon>Deinococcota</taxon>
        <taxon>Deinococci</taxon>
        <taxon>Deinococcales</taxon>
        <taxon>Deinococcaceae</taxon>
        <taxon>Deinococcus</taxon>
    </lineage>
</organism>
<dbReference type="RefSeq" id="WP_264776161.1">
    <property type="nucleotide sequence ID" value="NZ_AP026560.1"/>
</dbReference>
<reference evidence="2" key="1">
    <citation type="submission" date="2022-07" db="EMBL/GenBank/DDBJ databases">
        <title>Complete Genome Sequence of the Radioresistant Bacterium Deinococcus aetherius ST0316, Isolated from the Air Dust collected in Lower Stratosphere above Japan.</title>
        <authorList>
            <person name="Satoh K."/>
            <person name="Hagiwara K."/>
            <person name="Katsumata K."/>
            <person name="Kubo A."/>
            <person name="Yokobori S."/>
            <person name="Yamagishi A."/>
            <person name="Oono Y."/>
            <person name="Narumi I."/>
        </authorList>
    </citation>
    <scope>NUCLEOTIDE SEQUENCE</scope>
    <source>
        <strain evidence="2">ST0316</strain>
    </source>
</reference>
<protein>
    <submittedName>
        <fullName evidence="2">Aminoglycoside phosphotransferase</fullName>
    </submittedName>
</protein>
<dbReference type="Gene3D" id="3.30.200.20">
    <property type="entry name" value="Phosphorylase Kinase, domain 1"/>
    <property type="match status" value="1"/>
</dbReference>
<dbReference type="PANTHER" id="PTHR21310:SF42">
    <property type="entry name" value="BIFUNCTIONAL AAC_APH"/>
    <property type="match status" value="1"/>
</dbReference>
<evidence type="ECO:0000313" key="2">
    <source>
        <dbReference type="EMBL" id="BDP40292.1"/>
    </source>
</evidence>
<evidence type="ECO:0000259" key="1">
    <source>
        <dbReference type="Pfam" id="PF01636"/>
    </source>
</evidence>
<keyword evidence="3" id="KW-1185">Reference proteome</keyword>